<dbReference type="AlphaFoldDB" id="K0KV74"/>
<dbReference type="EMBL" id="CAIF01000211">
    <property type="protein sequence ID" value="CCH45792.1"/>
    <property type="molecule type" value="Genomic_DNA"/>
</dbReference>
<proteinExistence type="predicted"/>
<accession>K0KV74</accession>
<evidence type="ECO:0000313" key="2">
    <source>
        <dbReference type="Proteomes" id="UP000009328"/>
    </source>
</evidence>
<dbReference type="HOGENOM" id="CLU_1628331_0_0_1"/>
<dbReference type="Proteomes" id="UP000009328">
    <property type="component" value="Unassembled WGS sequence"/>
</dbReference>
<evidence type="ECO:0000313" key="1">
    <source>
        <dbReference type="EMBL" id="CCH45792.1"/>
    </source>
</evidence>
<keyword evidence="2" id="KW-1185">Reference proteome</keyword>
<protein>
    <submittedName>
        <fullName evidence="1">Uncharacterized protein</fullName>
    </submittedName>
</protein>
<gene>
    <name evidence="1" type="ORF">BN7_5378</name>
</gene>
<reference evidence="1 2" key="1">
    <citation type="journal article" date="2012" name="Eukaryot. Cell">
        <title>Draft genome sequence of Wickerhamomyces ciferrii NRRL Y-1031 F-60-10.</title>
        <authorList>
            <person name="Schneider J."/>
            <person name="Andrea H."/>
            <person name="Blom J."/>
            <person name="Jaenicke S."/>
            <person name="Ruckert C."/>
            <person name="Schorsch C."/>
            <person name="Szczepanowski R."/>
            <person name="Farwick M."/>
            <person name="Goesmann A."/>
            <person name="Puhler A."/>
            <person name="Schaffer S."/>
            <person name="Tauch A."/>
            <person name="Kohler T."/>
            <person name="Brinkrolf K."/>
        </authorList>
    </citation>
    <scope>NUCLEOTIDE SEQUENCE [LARGE SCALE GENOMIC DNA]</scope>
    <source>
        <strain evidence="2">ATCC 14091 / BCRC 22168 / CBS 111 / JCM 3599 / NBRC 0793 / NRRL Y-1031 F-60-10</strain>
    </source>
</reference>
<name>K0KV74_WICCF</name>
<comment type="caution">
    <text evidence="1">The sequence shown here is derived from an EMBL/GenBank/DDBJ whole genome shotgun (WGS) entry which is preliminary data.</text>
</comment>
<dbReference type="InParanoid" id="K0KV74"/>
<sequence>MSAVSVLDEFLDDYIDEDEEIERLSHIKDPSAAEPAKNHVGVNADHASNKTQLGNTIISQNLSIFQQSHQHNLLYLRNELRIANLQNYCDPNNDKLLSELNNTNFENLTKKQKRHLGKSNSKYILNFTKLEEKKSSNFGLQWHLAHRELILGDWERIKFLARG</sequence>
<organism evidence="1 2">
    <name type="scientific">Wickerhamomyces ciferrii (strain ATCC 14091 / BCRC 22168 / CBS 111 / JCM 3599 / NBRC 0793 / NRRL Y-1031 F-60-10)</name>
    <name type="common">Yeast</name>
    <name type="synonym">Pichia ciferrii</name>
    <dbReference type="NCBI Taxonomy" id="1206466"/>
    <lineage>
        <taxon>Eukaryota</taxon>
        <taxon>Fungi</taxon>
        <taxon>Dikarya</taxon>
        <taxon>Ascomycota</taxon>
        <taxon>Saccharomycotina</taxon>
        <taxon>Saccharomycetes</taxon>
        <taxon>Phaffomycetales</taxon>
        <taxon>Wickerhamomycetaceae</taxon>
        <taxon>Wickerhamomyces</taxon>
    </lineage>
</organism>